<dbReference type="PANTHER" id="PTHR10272">
    <property type="entry name" value="PLATELET-ACTIVATING FACTOR ACETYLHYDROLASE"/>
    <property type="match status" value="1"/>
</dbReference>
<evidence type="ECO:0000256" key="1">
    <source>
        <dbReference type="ARBA" id="ARBA00022801"/>
    </source>
</evidence>
<keyword evidence="2" id="KW-0442">Lipid degradation</keyword>
<evidence type="ECO:0000313" key="6">
    <source>
        <dbReference type="EMBL" id="MCO8274241.1"/>
    </source>
</evidence>
<gene>
    <name evidence="6" type="ORF">M1L60_26940</name>
</gene>
<evidence type="ECO:0000256" key="2">
    <source>
        <dbReference type="ARBA" id="ARBA00022963"/>
    </source>
</evidence>
<feature type="chain" id="PRO_5046546311" evidence="5">
    <location>
        <begin position="22"/>
        <end position="390"/>
    </location>
</feature>
<keyword evidence="5" id="KW-0732">Signal</keyword>
<feature type="signal peptide" evidence="5">
    <location>
        <begin position="1"/>
        <end position="21"/>
    </location>
</feature>
<organism evidence="6 7">
    <name type="scientific">Paractinoplanes aksuensis</name>
    <dbReference type="NCBI Taxonomy" id="2939490"/>
    <lineage>
        <taxon>Bacteria</taxon>
        <taxon>Bacillati</taxon>
        <taxon>Actinomycetota</taxon>
        <taxon>Actinomycetes</taxon>
        <taxon>Micromonosporales</taxon>
        <taxon>Micromonosporaceae</taxon>
        <taxon>Paractinoplanes</taxon>
    </lineage>
</organism>
<keyword evidence="1" id="KW-0378">Hydrolase</keyword>
<dbReference type="PANTHER" id="PTHR10272:SF0">
    <property type="entry name" value="PLATELET-ACTIVATING FACTOR ACETYLHYDROLASE"/>
    <property type="match status" value="1"/>
</dbReference>
<keyword evidence="7" id="KW-1185">Reference proteome</keyword>
<dbReference type="Proteomes" id="UP001523369">
    <property type="component" value="Unassembled WGS sequence"/>
</dbReference>
<dbReference type="EMBL" id="JAMYJR010000030">
    <property type="protein sequence ID" value="MCO8274241.1"/>
    <property type="molecule type" value="Genomic_DNA"/>
</dbReference>
<dbReference type="RefSeq" id="WP_253240318.1">
    <property type="nucleotide sequence ID" value="NZ_JAMYJR010000030.1"/>
</dbReference>
<keyword evidence="3" id="KW-0443">Lipid metabolism</keyword>
<dbReference type="InterPro" id="IPR029058">
    <property type="entry name" value="AB_hydrolase_fold"/>
</dbReference>
<protein>
    <submittedName>
        <fullName evidence="6">Acetylhydrolase</fullName>
    </submittedName>
</protein>
<evidence type="ECO:0000313" key="7">
    <source>
        <dbReference type="Proteomes" id="UP001523369"/>
    </source>
</evidence>
<sequence length="390" mass="42062">MTHLSRRGLIFAALGAGLAGAPGLAGRASAVPATGAQRMVLPAPTGPHGVGTVALRLVDRSRPDPVAGPGHYRELMVSVWYPARDTARHPRAVWMPDPLLRALLDFNGIPGRSVGAPPITAGHVSAPVWRSAGPLPTVVYSPLAHDQRADTTIVVQELASHGYLVVTVDHTYDAFVEFPDGRRLTPLDEPSLGARDFADDIPYVLDCVDRLAAGRNPDADGKPLPPGLAGAPDPRRIGMFGTSKGGTATALLMGLDPRVRAGLSLDGPMEPLIEDDLDRPFMLMTADYPRDTAPVAQLWSHLTGWKLNVQADGAVHNAYDDYQVLLPQIGAALGWSEEELRSWAGTLRPGRAVRIQQAYPLAFFDLHLRGRRQRLLEGPSPAFREMRYLP</sequence>
<comment type="caution">
    <text evidence="6">The sequence shown here is derived from an EMBL/GenBank/DDBJ whole genome shotgun (WGS) entry which is preliminary data.</text>
</comment>
<evidence type="ECO:0000256" key="3">
    <source>
        <dbReference type="ARBA" id="ARBA00023098"/>
    </source>
</evidence>
<reference evidence="6 7" key="1">
    <citation type="submission" date="2022-06" db="EMBL/GenBank/DDBJ databases">
        <title>New Species of the Genus Actinoplanes, ActinopZanes ferrugineus.</title>
        <authorList>
            <person name="Ding P."/>
        </authorList>
    </citation>
    <scope>NUCLEOTIDE SEQUENCE [LARGE SCALE GENOMIC DNA]</scope>
    <source>
        <strain evidence="6 7">TRM88003</strain>
    </source>
</reference>
<dbReference type="Gene3D" id="3.40.50.1820">
    <property type="entry name" value="alpha/beta hydrolase"/>
    <property type="match status" value="1"/>
</dbReference>
<evidence type="ECO:0000256" key="4">
    <source>
        <dbReference type="SAM" id="MobiDB-lite"/>
    </source>
</evidence>
<dbReference type="PROSITE" id="PS51318">
    <property type="entry name" value="TAT"/>
    <property type="match status" value="1"/>
</dbReference>
<name>A0ABT1DX88_9ACTN</name>
<evidence type="ECO:0000256" key="5">
    <source>
        <dbReference type="SAM" id="SignalP"/>
    </source>
</evidence>
<dbReference type="SUPFAM" id="SSF53474">
    <property type="entry name" value="alpha/beta-Hydrolases"/>
    <property type="match status" value="1"/>
</dbReference>
<dbReference type="InterPro" id="IPR006311">
    <property type="entry name" value="TAT_signal"/>
</dbReference>
<feature type="region of interest" description="Disordered" evidence="4">
    <location>
        <begin position="215"/>
        <end position="234"/>
    </location>
</feature>
<accession>A0ABT1DX88</accession>
<proteinExistence type="predicted"/>